<evidence type="ECO:0000313" key="4">
    <source>
        <dbReference type="Proteomes" id="UP000507470"/>
    </source>
</evidence>
<protein>
    <submittedName>
        <fullName evidence="3">Uncharacterized protein</fullName>
    </submittedName>
</protein>
<feature type="region of interest" description="Disordered" evidence="2">
    <location>
        <begin position="1"/>
        <end position="22"/>
    </location>
</feature>
<feature type="coiled-coil region" evidence="1">
    <location>
        <begin position="130"/>
        <end position="220"/>
    </location>
</feature>
<proteinExistence type="predicted"/>
<dbReference type="EMBL" id="CACVKT020001341">
    <property type="protein sequence ID" value="CAC5366671.1"/>
    <property type="molecule type" value="Genomic_DNA"/>
</dbReference>
<keyword evidence="4" id="KW-1185">Reference proteome</keyword>
<gene>
    <name evidence="3" type="ORF">MCOR_6864</name>
</gene>
<feature type="compositionally biased region" description="Low complexity" evidence="2">
    <location>
        <begin position="348"/>
        <end position="366"/>
    </location>
</feature>
<name>A0A6J8ADJ8_MYTCO</name>
<evidence type="ECO:0000256" key="2">
    <source>
        <dbReference type="SAM" id="MobiDB-lite"/>
    </source>
</evidence>
<reference evidence="3 4" key="1">
    <citation type="submission" date="2020-06" db="EMBL/GenBank/DDBJ databases">
        <authorList>
            <person name="Li R."/>
            <person name="Bekaert M."/>
        </authorList>
    </citation>
    <scope>NUCLEOTIDE SEQUENCE [LARGE SCALE GENOMIC DNA]</scope>
    <source>
        <strain evidence="4">wild</strain>
    </source>
</reference>
<feature type="region of interest" description="Disordered" evidence="2">
    <location>
        <begin position="347"/>
        <end position="366"/>
    </location>
</feature>
<evidence type="ECO:0000256" key="1">
    <source>
        <dbReference type="SAM" id="Coils"/>
    </source>
</evidence>
<evidence type="ECO:0000313" key="3">
    <source>
        <dbReference type="EMBL" id="CAC5366671.1"/>
    </source>
</evidence>
<accession>A0A6J8ADJ8</accession>
<dbReference type="AlphaFoldDB" id="A0A6J8ADJ8"/>
<dbReference type="OrthoDB" id="6087328at2759"/>
<dbReference type="Proteomes" id="UP000507470">
    <property type="component" value="Unassembled WGS sequence"/>
</dbReference>
<keyword evidence="1" id="KW-0175">Coiled coil</keyword>
<sequence length="386" mass="44006">MGSLDDSHVGDAPGRRKWFSLKRGPSGKKKLIKNILEKQDVLSSKIASLTDDRKGVLEELGVTNKCIADLTRNIADLVSISDFRKEFDEDLKRQLSDGRKEQTALADELKQTYKEKQTVELELCRGQALTQKMTSDLEQANRKLDRAEDLLIKSKNNINNMKDGKMDLHLEIQRQEDVIRELSVDVQLLKEKITGLQGEIEDGENRIENMKEERAHLLEHIRYKSQVYEDKLKICFLHINGLKKERDQLKDKEPSGKLSITAAPQQPTMLNNGTFPKANNVTDWDKRELEHQKTKVLQLELQLYRRDKLIEKLVDKVKQHDKSFSLGQDISMVAYLDENWSAVLIPANDTEPSTSPSNTTTASDTATVTSQFCSNISSMSEMFESS</sequence>
<organism evidence="3 4">
    <name type="scientific">Mytilus coruscus</name>
    <name type="common">Sea mussel</name>
    <dbReference type="NCBI Taxonomy" id="42192"/>
    <lineage>
        <taxon>Eukaryota</taxon>
        <taxon>Metazoa</taxon>
        <taxon>Spiralia</taxon>
        <taxon>Lophotrochozoa</taxon>
        <taxon>Mollusca</taxon>
        <taxon>Bivalvia</taxon>
        <taxon>Autobranchia</taxon>
        <taxon>Pteriomorphia</taxon>
        <taxon>Mytilida</taxon>
        <taxon>Mytiloidea</taxon>
        <taxon>Mytilidae</taxon>
        <taxon>Mytilinae</taxon>
        <taxon>Mytilus</taxon>
    </lineage>
</organism>